<dbReference type="Pfam" id="PF01473">
    <property type="entry name" value="Choline_bind_1"/>
    <property type="match status" value="1"/>
</dbReference>
<protein>
    <recommendedName>
        <fullName evidence="6">Choline binding protein</fullName>
    </recommendedName>
</protein>
<dbReference type="PROSITE" id="PS51170">
    <property type="entry name" value="CW"/>
    <property type="match status" value="2"/>
</dbReference>
<gene>
    <name evidence="4" type="ORF">HMPREF1090_04140</name>
</gene>
<dbReference type="InterPro" id="IPR018337">
    <property type="entry name" value="Cell_wall/Cho-bd_repeat"/>
</dbReference>
<dbReference type="AlphaFoldDB" id="A0A0E2H5I9"/>
<organism evidence="4 5">
    <name type="scientific">[Clostridium] clostridioforme 90A8</name>
    <dbReference type="NCBI Taxonomy" id="999408"/>
    <lineage>
        <taxon>Bacteria</taxon>
        <taxon>Bacillati</taxon>
        <taxon>Bacillota</taxon>
        <taxon>Clostridia</taxon>
        <taxon>Lachnospirales</taxon>
        <taxon>Lachnospiraceae</taxon>
        <taxon>Enterocloster</taxon>
    </lineage>
</organism>
<comment type="caution">
    <text evidence="4">The sequence shown here is derived from an EMBL/GenBank/DDBJ whole genome shotgun (WGS) entry which is preliminary data.</text>
</comment>
<evidence type="ECO:0000313" key="4">
    <source>
        <dbReference type="EMBL" id="ENZ11108.1"/>
    </source>
</evidence>
<evidence type="ECO:0008006" key="6">
    <source>
        <dbReference type="Google" id="ProtNLM"/>
    </source>
</evidence>
<feature type="chain" id="PRO_5039560607" description="Choline binding protein" evidence="3">
    <location>
        <begin position="26"/>
        <end position="384"/>
    </location>
</feature>
<evidence type="ECO:0000256" key="3">
    <source>
        <dbReference type="SAM" id="SignalP"/>
    </source>
</evidence>
<feature type="repeat" description="Cell wall-binding" evidence="2">
    <location>
        <begin position="342"/>
        <end position="362"/>
    </location>
</feature>
<feature type="signal peptide" evidence="3">
    <location>
        <begin position="1"/>
        <end position="25"/>
    </location>
</feature>
<dbReference type="HOGENOM" id="CLU_867923_0_0_9"/>
<name>A0A0E2H5I9_9FIRM</name>
<evidence type="ECO:0000256" key="1">
    <source>
        <dbReference type="ARBA" id="ARBA00022737"/>
    </source>
</evidence>
<dbReference type="SUPFAM" id="SSF69360">
    <property type="entry name" value="Cell wall binding repeat"/>
    <property type="match status" value="2"/>
</dbReference>
<evidence type="ECO:0000313" key="5">
    <source>
        <dbReference type="Proteomes" id="UP000013085"/>
    </source>
</evidence>
<dbReference type="GeneID" id="57962127"/>
<feature type="repeat" description="Cell wall-binding" evidence="2">
    <location>
        <begin position="258"/>
        <end position="278"/>
    </location>
</feature>
<keyword evidence="1" id="KW-0677">Repeat</keyword>
<dbReference type="PATRIC" id="fig|999408.3.peg.4439"/>
<dbReference type="Gene3D" id="2.10.270.10">
    <property type="entry name" value="Cholin Binding"/>
    <property type="match status" value="3"/>
</dbReference>
<dbReference type="EMBL" id="AGYR01000044">
    <property type="protein sequence ID" value="ENZ11108.1"/>
    <property type="molecule type" value="Genomic_DNA"/>
</dbReference>
<dbReference type="Pfam" id="PF19085">
    <property type="entry name" value="Choline_bind_2"/>
    <property type="match status" value="2"/>
</dbReference>
<dbReference type="RefSeq" id="WP_002587308.1">
    <property type="nucleotide sequence ID" value="NZ_KB850982.1"/>
</dbReference>
<sequence>MIRKRILILGAAMLIGLSSTIPTLAETAPSITMENSGAYLFTWRPVDYGNGQSFAILVGGNTINESDVILNRGYDYGYTFQPNKYSRPWGQVPDLVNAGGVWAIPDNWSSLPEGIQPTTRIVLLTNNKNYSSNERYVDVVHLPNGVSASELPPEVRKYLINVDGSDAGAYDGTITSGWITEGNQRKYRKPDGNFVAGGWLRVDGESYYMNDEGIMLADTVTPDGIYVNAKGEKTNYMPGWKQDEKGWRYLMGTGNYAANTWFKDADGKWYYFNIGGYMVTDKETPDGYYVNADGVWDGNASTIVNQKSGGPGENSASNTSQEGWEQFGDTWKYKLSDGSYVTNAWKQNTDGKWYYFGGDSLMVTSQTTPDGYHVDKDGVWVENE</sequence>
<evidence type="ECO:0000256" key="2">
    <source>
        <dbReference type="PROSITE-ProRule" id="PRU00591"/>
    </source>
</evidence>
<keyword evidence="3" id="KW-0732">Signal</keyword>
<reference evidence="4 5" key="1">
    <citation type="submission" date="2013-01" db="EMBL/GenBank/DDBJ databases">
        <title>The Genome Sequence of Clostridium clostridioforme 90A8.</title>
        <authorList>
            <consortium name="The Broad Institute Genome Sequencing Platform"/>
            <person name="Earl A."/>
            <person name="Ward D."/>
            <person name="Feldgarden M."/>
            <person name="Gevers D."/>
            <person name="Courvalin P."/>
            <person name="Lambert T."/>
            <person name="Walker B."/>
            <person name="Young S.K."/>
            <person name="Zeng Q."/>
            <person name="Gargeya S."/>
            <person name="Fitzgerald M."/>
            <person name="Haas B."/>
            <person name="Abouelleil A."/>
            <person name="Alvarado L."/>
            <person name="Arachchi H.M."/>
            <person name="Berlin A.M."/>
            <person name="Chapman S.B."/>
            <person name="Dewar J."/>
            <person name="Goldberg J."/>
            <person name="Griggs A."/>
            <person name="Gujja S."/>
            <person name="Hansen M."/>
            <person name="Howarth C."/>
            <person name="Imamovic A."/>
            <person name="Larimer J."/>
            <person name="McCowan C."/>
            <person name="Murphy C."/>
            <person name="Neiman D."/>
            <person name="Pearson M."/>
            <person name="Priest M."/>
            <person name="Roberts A."/>
            <person name="Saif S."/>
            <person name="Shea T."/>
            <person name="Sisk P."/>
            <person name="Sykes S."/>
            <person name="Wortman J."/>
            <person name="Nusbaum C."/>
            <person name="Birren B."/>
        </authorList>
    </citation>
    <scope>NUCLEOTIDE SEQUENCE [LARGE SCALE GENOMIC DNA]</scope>
    <source>
        <strain evidence="4 5">90A8</strain>
    </source>
</reference>
<proteinExistence type="predicted"/>
<dbReference type="Proteomes" id="UP000013085">
    <property type="component" value="Unassembled WGS sequence"/>
</dbReference>
<accession>A0A0E2H5I9</accession>